<dbReference type="RefSeq" id="XP_002478865.1">
    <property type="nucleotide sequence ID" value="XM_002478820.1"/>
</dbReference>
<dbReference type="Pfam" id="PF00300">
    <property type="entry name" value="His_Phos_1"/>
    <property type="match status" value="1"/>
</dbReference>
<dbReference type="GO" id="GO:0005737">
    <property type="term" value="C:cytoplasm"/>
    <property type="evidence" value="ECO:0007669"/>
    <property type="project" value="TreeGrafter"/>
</dbReference>
<dbReference type="PhylomeDB" id="B8M2J1"/>
<dbReference type="VEuPathDB" id="FungiDB:TSTA_091430"/>
<keyword evidence="3" id="KW-1185">Reference proteome</keyword>
<dbReference type="OMA" id="TCDHRRS"/>
<dbReference type="OrthoDB" id="496981at2759"/>
<dbReference type="CDD" id="cd07067">
    <property type="entry name" value="HP_PGM_like"/>
    <property type="match status" value="1"/>
</dbReference>
<dbReference type="FunCoup" id="B8M2J1">
    <property type="interactions" value="192"/>
</dbReference>
<dbReference type="GeneID" id="8098529"/>
<dbReference type="EMBL" id="EQ962653">
    <property type="protein sequence ID" value="EED21902.1"/>
    <property type="molecule type" value="Genomic_DNA"/>
</dbReference>
<feature type="chain" id="PRO_5002877500" evidence="1">
    <location>
        <begin position="19"/>
        <end position="379"/>
    </location>
</feature>
<dbReference type="SMART" id="SM00855">
    <property type="entry name" value="PGAM"/>
    <property type="match status" value="1"/>
</dbReference>
<feature type="signal peptide" evidence="1">
    <location>
        <begin position="1"/>
        <end position="18"/>
    </location>
</feature>
<keyword evidence="1" id="KW-0732">Signal</keyword>
<dbReference type="InParanoid" id="B8M2J1"/>
<evidence type="ECO:0000256" key="1">
    <source>
        <dbReference type="SAM" id="SignalP"/>
    </source>
</evidence>
<accession>B8M2J1</accession>
<evidence type="ECO:0000313" key="3">
    <source>
        <dbReference type="Proteomes" id="UP000001745"/>
    </source>
</evidence>
<dbReference type="InterPro" id="IPR029033">
    <property type="entry name" value="His_PPase_superfam"/>
</dbReference>
<dbReference type="AlphaFoldDB" id="B8M2J1"/>
<evidence type="ECO:0000313" key="2">
    <source>
        <dbReference type="EMBL" id="EED21902.1"/>
    </source>
</evidence>
<dbReference type="SUPFAM" id="SSF53254">
    <property type="entry name" value="Phosphoglycerate mutase-like"/>
    <property type="match status" value="1"/>
</dbReference>
<reference evidence="3" key="1">
    <citation type="journal article" date="2015" name="Genome Announc.">
        <title>Genome sequence of the AIDS-associated pathogen Penicillium marneffei (ATCC18224) and its near taxonomic relative Talaromyces stipitatus (ATCC10500).</title>
        <authorList>
            <person name="Nierman W.C."/>
            <person name="Fedorova-Abrams N.D."/>
            <person name="Andrianopoulos A."/>
        </authorList>
    </citation>
    <scope>NUCLEOTIDE SEQUENCE [LARGE SCALE GENOMIC DNA]</scope>
    <source>
        <strain evidence="3">ATCC 10500 / CBS 375.48 / QM 6759 / NRRL 1006</strain>
    </source>
</reference>
<sequence length="379" mass="41917">MKFSTLVSVLAATTAANAAYINYTTVTGYFFQDEPSTDPSTFVYYKENFGLINRTYPGEKNGGWIGHGQTQWQKFYHEVLRLNRESPENVQYKVFFFGRHGEGYHNAAESFYGTPAWNCYWAELNGNSTNTWHDAALTANGVAQAQIAHNFWQDLINNQKIHTPDAYYVSPLTRCLQTANVTFTGLDLPHSGAEFKPTVKELLREGISIHTCDNRRNKTYIHDLFPEWQIEDGFAETDELWNGISEETSDAEAVRSKKVLDEIFTELTSFETSACEPSPENLFISVTSHSGQIGSLLSVLGHRKFSLSTGAVIPVLVRAEYSEKQVATTCLPWAVSPHCTAPPQASVSACVCAGGATPVTTPLVSVTARPPTVTGPVCY</sequence>
<dbReference type="PANTHER" id="PTHR48100">
    <property type="entry name" value="BROAD-SPECIFICITY PHOSPHATASE YOR283W-RELATED"/>
    <property type="match status" value="1"/>
</dbReference>
<name>B8M2J1_TALSN</name>
<gene>
    <name evidence="2" type="ORF">TSTA_091430</name>
</gene>
<dbReference type="HOGENOM" id="CLU_039184_0_1_1"/>
<dbReference type="PANTHER" id="PTHR48100:SF32">
    <property type="entry name" value="ANCHORED PROTEIN, PUTATIVE (AFU_ORTHOLOGUE AFUA_1G10590)-RELATED"/>
    <property type="match status" value="1"/>
</dbReference>
<protein>
    <submittedName>
        <fullName evidence="2">GPI anchored protein, putative</fullName>
    </submittedName>
</protein>
<dbReference type="eggNOG" id="KOG4754">
    <property type="taxonomic scope" value="Eukaryota"/>
</dbReference>
<dbReference type="Proteomes" id="UP000001745">
    <property type="component" value="Unassembled WGS sequence"/>
</dbReference>
<organism evidence="2 3">
    <name type="scientific">Talaromyces stipitatus (strain ATCC 10500 / CBS 375.48 / QM 6759 / NRRL 1006)</name>
    <name type="common">Penicillium stipitatum</name>
    <dbReference type="NCBI Taxonomy" id="441959"/>
    <lineage>
        <taxon>Eukaryota</taxon>
        <taxon>Fungi</taxon>
        <taxon>Dikarya</taxon>
        <taxon>Ascomycota</taxon>
        <taxon>Pezizomycotina</taxon>
        <taxon>Eurotiomycetes</taxon>
        <taxon>Eurotiomycetidae</taxon>
        <taxon>Eurotiales</taxon>
        <taxon>Trichocomaceae</taxon>
        <taxon>Talaromyces</taxon>
        <taxon>Talaromyces sect. Talaromyces</taxon>
    </lineage>
</organism>
<proteinExistence type="predicted"/>
<dbReference type="InterPro" id="IPR050275">
    <property type="entry name" value="PGM_Phosphatase"/>
</dbReference>
<dbReference type="Gene3D" id="3.40.50.1240">
    <property type="entry name" value="Phosphoglycerate mutase-like"/>
    <property type="match status" value="1"/>
</dbReference>
<dbReference type="InterPro" id="IPR013078">
    <property type="entry name" value="His_Pase_superF_clade-1"/>
</dbReference>
<dbReference type="GO" id="GO:0016791">
    <property type="term" value="F:phosphatase activity"/>
    <property type="evidence" value="ECO:0007669"/>
    <property type="project" value="TreeGrafter"/>
</dbReference>